<reference evidence="2" key="2">
    <citation type="journal article" date="2022" name="Microb. Genom.">
        <title>A chromosome-scale genome assembly of the tomato pathogen Cladosporium fulvum reveals a compartmentalized genome architecture and the presence of a dispensable chromosome.</title>
        <authorList>
            <person name="Zaccaron A.Z."/>
            <person name="Chen L.H."/>
            <person name="Samaras A."/>
            <person name="Stergiopoulos I."/>
        </authorList>
    </citation>
    <scope>NUCLEOTIDE SEQUENCE</scope>
    <source>
        <strain evidence="2">Race5_Kim</strain>
    </source>
</reference>
<gene>
    <name evidence="2" type="ORF">CLAFUR5_10000</name>
</gene>
<evidence type="ECO:0000313" key="3">
    <source>
        <dbReference type="Proteomes" id="UP000756132"/>
    </source>
</evidence>
<protein>
    <submittedName>
        <fullName evidence="2">Uncharacterized protein</fullName>
    </submittedName>
</protein>
<feature type="compositionally biased region" description="Basic and acidic residues" evidence="1">
    <location>
        <begin position="93"/>
        <end position="110"/>
    </location>
</feature>
<proteinExistence type="predicted"/>
<reference evidence="2" key="1">
    <citation type="submission" date="2021-12" db="EMBL/GenBank/DDBJ databases">
        <authorList>
            <person name="Zaccaron A."/>
            <person name="Stergiopoulos I."/>
        </authorList>
    </citation>
    <scope>NUCLEOTIDE SEQUENCE</scope>
    <source>
        <strain evidence="2">Race5_Kim</strain>
    </source>
</reference>
<feature type="region of interest" description="Disordered" evidence="1">
    <location>
        <begin position="150"/>
        <end position="169"/>
    </location>
</feature>
<dbReference type="EMBL" id="CP090169">
    <property type="protein sequence ID" value="UJO20301.1"/>
    <property type="molecule type" value="Genomic_DNA"/>
</dbReference>
<keyword evidence="3" id="KW-1185">Reference proteome</keyword>
<accession>A0A9Q8PD19</accession>
<sequence length="193" mass="19425">MALVAAAAAAGPPFPYCPTHLVDGVCLGGTLTDCGVPGISCAKDGEENSAVAARAGGDPFPPYCPGEWVDGVCVVGDGFTDCGVPGISCGKNDEENHDDGAEGLQKRHESSAGGDPFSPYCPGEWVDGVCHVGGGFTDCGVPGISCGKDDETGSGQALENRHPGHISSASTGARVPVKLVLGLLVCYVVFQMA</sequence>
<name>A0A9Q8PD19_PASFU</name>
<dbReference type="KEGG" id="ffu:CLAFUR5_10000"/>
<dbReference type="AlphaFoldDB" id="A0A9Q8PD19"/>
<dbReference type="GeneID" id="71989878"/>
<dbReference type="Proteomes" id="UP000756132">
    <property type="component" value="Chromosome 7"/>
</dbReference>
<evidence type="ECO:0000313" key="2">
    <source>
        <dbReference type="EMBL" id="UJO20301.1"/>
    </source>
</evidence>
<evidence type="ECO:0000256" key="1">
    <source>
        <dbReference type="SAM" id="MobiDB-lite"/>
    </source>
</evidence>
<dbReference type="RefSeq" id="XP_047764667.1">
    <property type="nucleotide sequence ID" value="XM_047909148.1"/>
</dbReference>
<organism evidence="2 3">
    <name type="scientific">Passalora fulva</name>
    <name type="common">Tomato leaf mold</name>
    <name type="synonym">Cladosporium fulvum</name>
    <dbReference type="NCBI Taxonomy" id="5499"/>
    <lineage>
        <taxon>Eukaryota</taxon>
        <taxon>Fungi</taxon>
        <taxon>Dikarya</taxon>
        <taxon>Ascomycota</taxon>
        <taxon>Pezizomycotina</taxon>
        <taxon>Dothideomycetes</taxon>
        <taxon>Dothideomycetidae</taxon>
        <taxon>Mycosphaerellales</taxon>
        <taxon>Mycosphaerellaceae</taxon>
        <taxon>Fulvia</taxon>
    </lineage>
</organism>
<feature type="region of interest" description="Disordered" evidence="1">
    <location>
        <begin position="93"/>
        <end position="114"/>
    </location>
</feature>